<keyword evidence="5" id="KW-1185">Reference proteome</keyword>
<dbReference type="Pfam" id="PF00059">
    <property type="entry name" value="Lectin_C"/>
    <property type="match status" value="1"/>
</dbReference>
<dbReference type="InterPro" id="IPR016186">
    <property type="entry name" value="C-type_lectin-like/link_sf"/>
</dbReference>
<feature type="chain" id="PRO_5043404998" description="C-type lectin domain-containing protein" evidence="2">
    <location>
        <begin position="22"/>
        <end position="224"/>
    </location>
</feature>
<name>A0AAV2LJ61_KNICA</name>
<dbReference type="AlphaFoldDB" id="A0AAV2LJ61"/>
<keyword evidence="1" id="KW-1015">Disulfide bond</keyword>
<sequence>MKTFLLLSLLCGVLVASAADAVPVEAAAVQEEESEVSVPDGGVLTQAEPEALADEVLTEVAEVESAAPEPMKAAVKSVPSLLSNSRPPSPVVQAVANTNCPAGWRQYNGACYNFVNLSYTWNNADAMCESLGASLASAHDLGEYSFLKQLTWRAGFLTAWIGGYRFQGFWKWDDGSAFNYNNWFYHTSSSYDCVFLNSPESRGWSSERCHLLHPFICSTRFTHC</sequence>
<dbReference type="Gene3D" id="3.10.100.10">
    <property type="entry name" value="Mannose-Binding Protein A, subunit A"/>
    <property type="match status" value="1"/>
</dbReference>
<dbReference type="Proteomes" id="UP001497482">
    <property type="component" value="Chromosome 3"/>
</dbReference>
<dbReference type="SMART" id="SM00034">
    <property type="entry name" value="CLECT"/>
    <property type="match status" value="1"/>
</dbReference>
<dbReference type="InterPro" id="IPR050111">
    <property type="entry name" value="C-type_lectin/snaclec_domain"/>
</dbReference>
<gene>
    <name evidence="4" type="ORF">KC01_LOCUS30187</name>
</gene>
<feature type="domain" description="C-type lectin" evidence="3">
    <location>
        <begin position="107"/>
        <end position="218"/>
    </location>
</feature>
<dbReference type="PROSITE" id="PS50041">
    <property type="entry name" value="C_TYPE_LECTIN_2"/>
    <property type="match status" value="1"/>
</dbReference>
<protein>
    <recommendedName>
        <fullName evidence="3">C-type lectin domain-containing protein</fullName>
    </recommendedName>
</protein>
<dbReference type="InterPro" id="IPR016187">
    <property type="entry name" value="CTDL_fold"/>
</dbReference>
<evidence type="ECO:0000256" key="2">
    <source>
        <dbReference type="SAM" id="SignalP"/>
    </source>
</evidence>
<feature type="signal peptide" evidence="2">
    <location>
        <begin position="1"/>
        <end position="21"/>
    </location>
</feature>
<dbReference type="EMBL" id="OZ035825">
    <property type="protein sequence ID" value="CAL1602413.1"/>
    <property type="molecule type" value="Genomic_DNA"/>
</dbReference>
<dbReference type="PROSITE" id="PS00615">
    <property type="entry name" value="C_TYPE_LECTIN_1"/>
    <property type="match status" value="1"/>
</dbReference>
<dbReference type="SUPFAM" id="SSF56436">
    <property type="entry name" value="C-type lectin-like"/>
    <property type="match status" value="1"/>
</dbReference>
<dbReference type="InterPro" id="IPR018378">
    <property type="entry name" value="C-type_lectin_CS"/>
</dbReference>
<organism evidence="4 5">
    <name type="scientific">Knipowitschia caucasica</name>
    <name type="common">Caucasian dwarf goby</name>
    <name type="synonym">Pomatoschistus caucasicus</name>
    <dbReference type="NCBI Taxonomy" id="637954"/>
    <lineage>
        <taxon>Eukaryota</taxon>
        <taxon>Metazoa</taxon>
        <taxon>Chordata</taxon>
        <taxon>Craniata</taxon>
        <taxon>Vertebrata</taxon>
        <taxon>Euteleostomi</taxon>
        <taxon>Actinopterygii</taxon>
        <taxon>Neopterygii</taxon>
        <taxon>Teleostei</taxon>
        <taxon>Neoteleostei</taxon>
        <taxon>Acanthomorphata</taxon>
        <taxon>Gobiaria</taxon>
        <taxon>Gobiiformes</taxon>
        <taxon>Gobioidei</taxon>
        <taxon>Gobiidae</taxon>
        <taxon>Gobiinae</taxon>
        <taxon>Knipowitschia</taxon>
    </lineage>
</organism>
<reference evidence="4 5" key="1">
    <citation type="submission" date="2024-04" db="EMBL/GenBank/DDBJ databases">
        <authorList>
            <person name="Waldvogel A.-M."/>
            <person name="Schoenle A."/>
        </authorList>
    </citation>
    <scope>NUCLEOTIDE SEQUENCE [LARGE SCALE GENOMIC DNA]</scope>
</reference>
<dbReference type="CDD" id="cd00037">
    <property type="entry name" value="CLECT"/>
    <property type="match status" value="1"/>
</dbReference>
<evidence type="ECO:0000313" key="5">
    <source>
        <dbReference type="Proteomes" id="UP001497482"/>
    </source>
</evidence>
<proteinExistence type="predicted"/>
<accession>A0AAV2LJ61</accession>
<dbReference type="PANTHER" id="PTHR22803">
    <property type="entry name" value="MANNOSE, PHOSPHOLIPASE, LECTIN RECEPTOR RELATED"/>
    <property type="match status" value="1"/>
</dbReference>
<keyword evidence="2" id="KW-0732">Signal</keyword>
<dbReference type="InterPro" id="IPR001304">
    <property type="entry name" value="C-type_lectin-like"/>
</dbReference>
<evidence type="ECO:0000313" key="4">
    <source>
        <dbReference type="EMBL" id="CAL1602413.1"/>
    </source>
</evidence>
<evidence type="ECO:0000259" key="3">
    <source>
        <dbReference type="PROSITE" id="PS50041"/>
    </source>
</evidence>
<evidence type="ECO:0000256" key="1">
    <source>
        <dbReference type="ARBA" id="ARBA00023157"/>
    </source>
</evidence>